<evidence type="ECO:0000313" key="1">
    <source>
        <dbReference type="EMBL" id="MCU6745910.1"/>
    </source>
</evidence>
<gene>
    <name evidence="1" type="ORF">OCV77_15675</name>
</gene>
<comment type="caution">
    <text evidence="1">The sequence shown here is derived from an EMBL/GenBank/DDBJ whole genome shotgun (WGS) entry which is preliminary data.</text>
</comment>
<keyword evidence="2" id="KW-1185">Reference proteome</keyword>
<evidence type="ECO:0000313" key="2">
    <source>
        <dbReference type="Proteomes" id="UP001652432"/>
    </source>
</evidence>
<sequence length="262" mass="30322">MKVYEFGDKQKPAILLLPGTCCYWRSNFGHVIEPLQKNFYVCCVSYDGFDDTEDTEFPSMLEETTKIENYIKEKHGGHIRAVYGCSLGGSFVGLLAARENIQMDYGILGGSDLDQAGAFKTKLLCKIAMPLLYPFIHDGQFKQKFMQKKMKKIMENGSGYEKTFVNMMKTPEGKCLSFISRESVERQFASDMITPLSDHILPKHGEIHIIYALQMGEKYRKRYYQHFAKPVLHEFNMKHEELLACHKEEWVRTIEEICIPKE</sequence>
<dbReference type="EMBL" id="JAOQKJ010000020">
    <property type="protein sequence ID" value="MCU6745910.1"/>
    <property type="molecule type" value="Genomic_DNA"/>
</dbReference>
<dbReference type="InterPro" id="IPR029058">
    <property type="entry name" value="AB_hydrolase_fold"/>
</dbReference>
<dbReference type="Proteomes" id="UP001652432">
    <property type="component" value="Unassembled WGS sequence"/>
</dbReference>
<dbReference type="GO" id="GO:0016787">
    <property type="term" value="F:hydrolase activity"/>
    <property type="evidence" value="ECO:0007669"/>
    <property type="project" value="UniProtKB-KW"/>
</dbReference>
<reference evidence="1 2" key="1">
    <citation type="journal article" date="2021" name="ISME Commun">
        <title>Automated analysis of genomic sequences facilitates high-throughput and comprehensive description of bacteria.</title>
        <authorList>
            <person name="Hitch T.C.A."/>
        </authorList>
    </citation>
    <scope>NUCLEOTIDE SEQUENCE [LARGE SCALE GENOMIC DNA]</scope>
    <source>
        <strain evidence="1 2">Sanger_18</strain>
    </source>
</reference>
<proteinExistence type="predicted"/>
<dbReference type="SUPFAM" id="SSF53474">
    <property type="entry name" value="alpha/beta-Hydrolases"/>
    <property type="match status" value="1"/>
</dbReference>
<keyword evidence="1" id="KW-0378">Hydrolase</keyword>
<dbReference type="RefSeq" id="WP_262575928.1">
    <property type="nucleotide sequence ID" value="NZ_JAOQKJ010000020.1"/>
</dbReference>
<dbReference type="Gene3D" id="3.40.50.1820">
    <property type="entry name" value="alpha/beta hydrolase"/>
    <property type="match status" value="1"/>
</dbReference>
<name>A0ABT2T6R4_9FIRM</name>
<organism evidence="1 2">
    <name type="scientific">Suilimivivens aceti</name>
    <dbReference type="NCBI Taxonomy" id="2981774"/>
    <lineage>
        <taxon>Bacteria</taxon>
        <taxon>Bacillati</taxon>
        <taxon>Bacillota</taxon>
        <taxon>Clostridia</taxon>
        <taxon>Lachnospirales</taxon>
        <taxon>Lachnospiraceae</taxon>
        <taxon>Suilimivivens</taxon>
    </lineage>
</organism>
<accession>A0ABT2T6R4</accession>
<protein>
    <submittedName>
        <fullName evidence="1">Alpha/beta hydrolase</fullName>
    </submittedName>
</protein>